<dbReference type="Pfam" id="PF00462">
    <property type="entry name" value="Glutaredoxin"/>
    <property type="match status" value="1"/>
</dbReference>
<comment type="similarity">
    <text evidence="2">Belongs to the glutaredoxin family. CC-type subfamily.</text>
</comment>
<dbReference type="NCBIfam" id="TIGR02189">
    <property type="entry name" value="GlrX-like_plant"/>
    <property type="match status" value="1"/>
</dbReference>
<evidence type="ECO:0000256" key="2">
    <source>
        <dbReference type="ARBA" id="ARBA00007568"/>
    </source>
</evidence>
<reference evidence="5" key="2">
    <citation type="submission" date="2022-03" db="EMBL/GenBank/DDBJ databases">
        <title>Draft title - Genomic analysis of global carrot germplasm unveils the trajectory of domestication and the origin of high carotenoid orange carrot.</title>
        <authorList>
            <person name="Iorizzo M."/>
            <person name="Ellison S."/>
            <person name="Senalik D."/>
            <person name="Macko-Podgorni A."/>
            <person name="Grzebelus D."/>
            <person name="Bostan H."/>
            <person name="Rolling W."/>
            <person name="Curaba J."/>
            <person name="Simon P."/>
        </authorList>
    </citation>
    <scope>NUCLEOTIDE SEQUENCE</scope>
    <source>
        <tissue evidence="5">Leaf</tissue>
    </source>
</reference>
<evidence type="ECO:0000256" key="3">
    <source>
        <dbReference type="ARBA" id="ARBA00022490"/>
    </source>
</evidence>
<protein>
    <submittedName>
        <fullName evidence="5">Uncharacterized protein</fullName>
    </submittedName>
</protein>
<evidence type="ECO:0000313" key="5">
    <source>
        <dbReference type="EMBL" id="WOH01602.1"/>
    </source>
</evidence>
<name>A0A161YMY1_DAUCS</name>
<dbReference type="Proteomes" id="UP000077755">
    <property type="component" value="Chromosome 5"/>
</dbReference>
<dbReference type="PRINTS" id="PR00160">
    <property type="entry name" value="GLUTAREDOXIN"/>
</dbReference>
<sequence>MAATVMSLGAETPVVIFSKTYCCISHSIIILIRKYGANTTIHELDEHPNGQQLERELEALGCKTSTPTVFIGKQLIGGANEVMSLHVKGKLIQLLLEAKAIWV</sequence>
<dbReference type="Gramene" id="KZM95109">
    <property type="protein sequence ID" value="KZM95109"/>
    <property type="gene ID" value="DCAR_018351"/>
</dbReference>
<dbReference type="PANTHER" id="PTHR10168">
    <property type="entry name" value="GLUTAREDOXIN"/>
    <property type="match status" value="1"/>
</dbReference>
<dbReference type="Gene3D" id="3.40.30.10">
    <property type="entry name" value="Glutaredoxin"/>
    <property type="match status" value="1"/>
</dbReference>
<dbReference type="EMBL" id="CP093347">
    <property type="protein sequence ID" value="WOH01602.1"/>
    <property type="molecule type" value="Genomic_DNA"/>
</dbReference>
<gene>
    <name evidence="5" type="ORF">DCAR_0520986</name>
</gene>
<dbReference type="InterPro" id="IPR002109">
    <property type="entry name" value="Glutaredoxin"/>
</dbReference>
<proteinExistence type="inferred from homology"/>
<keyword evidence="4" id="KW-0676">Redox-active center</keyword>
<reference evidence="5" key="1">
    <citation type="journal article" date="2016" name="Nat. Genet.">
        <title>A high-quality carrot genome assembly provides new insights into carotenoid accumulation and asterid genome evolution.</title>
        <authorList>
            <person name="Iorizzo M."/>
            <person name="Ellison S."/>
            <person name="Senalik D."/>
            <person name="Zeng P."/>
            <person name="Satapoomin P."/>
            <person name="Huang J."/>
            <person name="Bowman M."/>
            <person name="Iovene M."/>
            <person name="Sanseverino W."/>
            <person name="Cavagnaro P."/>
            <person name="Yildiz M."/>
            <person name="Macko-Podgorni A."/>
            <person name="Moranska E."/>
            <person name="Grzebelus E."/>
            <person name="Grzebelus D."/>
            <person name="Ashrafi H."/>
            <person name="Zheng Z."/>
            <person name="Cheng S."/>
            <person name="Spooner D."/>
            <person name="Van Deynze A."/>
            <person name="Simon P."/>
        </authorList>
    </citation>
    <scope>NUCLEOTIDE SEQUENCE</scope>
    <source>
        <tissue evidence="5">Leaf</tissue>
    </source>
</reference>
<dbReference type="GO" id="GO:0005737">
    <property type="term" value="C:cytoplasm"/>
    <property type="evidence" value="ECO:0007669"/>
    <property type="project" value="UniProtKB-SubCell"/>
</dbReference>
<keyword evidence="3" id="KW-0963">Cytoplasm</keyword>
<evidence type="ECO:0000256" key="4">
    <source>
        <dbReference type="ARBA" id="ARBA00023284"/>
    </source>
</evidence>
<organism evidence="5 6">
    <name type="scientific">Daucus carota subsp. sativus</name>
    <name type="common">Carrot</name>
    <dbReference type="NCBI Taxonomy" id="79200"/>
    <lineage>
        <taxon>Eukaryota</taxon>
        <taxon>Viridiplantae</taxon>
        <taxon>Streptophyta</taxon>
        <taxon>Embryophyta</taxon>
        <taxon>Tracheophyta</taxon>
        <taxon>Spermatophyta</taxon>
        <taxon>Magnoliopsida</taxon>
        <taxon>eudicotyledons</taxon>
        <taxon>Gunneridae</taxon>
        <taxon>Pentapetalae</taxon>
        <taxon>asterids</taxon>
        <taxon>campanulids</taxon>
        <taxon>Apiales</taxon>
        <taxon>Apiaceae</taxon>
        <taxon>Apioideae</taxon>
        <taxon>Scandiceae</taxon>
        <taxon>Daucinae</taxon>
        <taxon>Daucus</taxon>
        <taxon>Daucus sect. Daucus</taxon>
    </lineage>
</organism>
<keyword evidence="6" id="KW-1185">Reference proteome</keyword>
<evidence type="ECO:0000256" key="1">
    <source>
        <dbReference type="ARBA" id="ARBA00004496"/>
    </source>
</evidence>
<comment type="subcellular location">
    <subcellularLocation>
        <location evidence="1">Cytoplasm</location>
    </subcellularLocation>
</comment>
<dbReference type="InterPro" id="IPR036249">
    <property type="entry name" value="Thioredoxin-like_sf"/>
</dbReference>
<dbReference type="AlphaFoldDB" id="A0A161YMY1"/>
<dbReference type="InterPro" id="IPR014025">
    <property type="entry name" value="Glutaredoxin_subgr"/>
</dbReference>
<dbReference type="PROSITE" id="PS51354">
    <property type="entry name" value="GLUTAREDOXIN_2"/>
    <property type="match status" value="1"/>
</dbReference>
<dbReference type="OMA" id="VGTEMEN"/>
<dbReference type="InterPro" id="IPR011905">
    <property type="entry name" value="GlrX-like_pln_2"/>
</dbReference>
<accession>A0A161YMY1</accession>
<dbReference type="SUPFAM" id="SSF52833">
    <property type="entry name" value="Thioredoxin-like"/>
    <property type="match status" value="1"/>
</dbReference>
<evidence type="ECO:0000313" key="6">
    <source>
        <dbReference type="Proteomes" id="UP000077755"/>
    </source>
</evidence>
<dbReference type="CDD" id="cd03419">
    <property type="entry name" value="GRX_GRXh_1_2_like"/>
    <property type="match status" value="1"/>
</dbReference>